<protein>
    <submittedName>
        <fullName evidence="1">Uncharacterized protein</fullName>
    </submittedName>
</protein>
<reference evidence="1 2" key="1">
    <citation type="journal article" date="2016" name="PLoS Pathog.">
        <title>Biosynthesis of antibiotic leucinostatins in bio-control fungus Purpureocillium lilacinum and their inhibition on phytophthora revealed by genome mining.</title>
        <authorList>
            <person name="Wang G."/>
            <person name="Liu Z."/>
            <person name="Lin R."/>
            <person name="Li E."/>
            <person name="Mao Z."/>
            <person name="Ling J."/>
            <person name="Yang Y."/>
            <person name="Yin W.B."/>
            <person name="Xie B."/>
        </authorList>
    </citation>
    <scope>NUCLEOTIDE SEQUENCE [LARGE SCALE GENOMIC DNA]</scope>
    <source>
        <strain evidence="1">170</strain>
    </source>
</reference>
<proteinExistence type="predicted"/>
<dbReference type="EMBL" id="LSBJ02000003">
    <property type="protein sequence ID" value="OAQ68637.1"/>
    <property type="molecule type" value="Genomic_DNA"/>
</dbReference>
<organism evidence="1 2">
    <name type="scientific">Pochonia chlamydosporia 170</name>
    <dbReference type="NCBI Taxonomy" id="1380566"/>
    <lineage>
        <taxon>Eukaryota</taxon>
        <taxon>Fungi</taxon>
        <taxon>Dikarya</taxon>
        <taxon>Ascomycota</taxon>
        <taxon>Pezizomycotina</taxon>
        <taxon>Sordariomycetes</taxon>
        <taxon>Hypocreomycetidae</taxon>
        <taxon>Hypocreales</taxon>
        <taxon>Clavicipitaceae</taxon>
        <taxon>Pochonia</taxon>
    </lineage>
</organism>
<evidence type="ECO:0000313" key="2">
    <source>
        <dbReference type="Proteomes" id="UP000078397"/>
    </source>
</evidence>
<name>A0A179FTE4_METCM</name>
<dbReference type="KEGG" id="pchm:VFPPC_15856"/>
<dbReference type="GeneID" id="28857603"/>
<dbReference type="AlphaFoldDB" id="A0A179FTE4"/>
<dbReference type="Proteomes" id="UP000078397">
    <property type="component" value="Unassembled WGS sequence"/>
</dbReference>
<keyword evidence="2" id="KW-1185">Reference proteome</keyword>
<sequence>MQQVVLSSNSATTQMHYCTVGSRKNPARSQRTAKENEFTKYPQRRGATIIQMASTFDPKSSMTKSGRSKGGCNMHTESQQKIEFERKFRGLCSVAPMYENELRKLGPRKGAEA</sequence>
<dbReference type="RefSeq" id="XP_018145487.1">
    <property type="nucleotide sequence ID" value="XM_018293609.1"/>
</dbReference>
<comment type="caution">
    <text evidence="1">The sequence shown here is derived from an EMBL/GenBank/DDBJ whole genome shotgun (WGS) entry which is preliminary data.</text>
</comment>
<gene>
    <name evidence="1" type="ORF">VFPPC_15856</name>
</gene>
<accession>A0A179FTE4</accession>
<evidence type="ECO:0000313" key="1">
    <source>
        <dbReference type="EMBL" id="OAQ68637.1"/>
    </source>
</evidence>